<reference evidence="4" key="1">
    <citation type="submission" date="2016-10" db="EMBL/GenBank/DDBJ databases">
        <authorList>
            <person name="Varghese N."/>
            <person name="Submissions S."/>
        </authorList>
    </citation>
    <scope>NUCLEOTIDE SEQUENCE [LARGE SCALE GENOMIC DNA]</scope>
    <source>
        <strain evidence="4">BP1-148</strain>
    </source>
</reference>
<keyword evidence="1" id="KW-0732">Signal</keyword>
<sequence>MKKGLLVAIAIMTTIGVQAQIFPVGIVSAQDTVKGFQFGLISSVTTEGGHGFQFGGVSNTSGHTFNGLQIGGVSSITQGMDKGLQMSSILNISSKRMNGWQMGTVNYADSLNGAQIGILNVTRKHPQGWQVGLVNLSYDSIGHKIGLVNINPATHIDVMTYAGSSTKMNLAARFRNRSTYNVIGVGTHFMGLDSKFSGAVFYRLGQYAQLSPKWSLSGDVGYYHVETFSKNNNDKPERLYSLQARINADYQISSKIGAFASVGWGVTRYYDRNETYRNRPLVELGLTYRQPRNQHDSWKRAWDEKRSKIVFTDSTMALPEPKRYWQAAAEATGINVGVQLFDRYALNSDFAQTTLNSLKRNFTDGMVWDNDFFITNLFAHPYHGNLYFNAARSNGLNFWESAPYALGGSLMWEFLGETEPPAINDIIATTCGGIAIGEMTHRLSRTVLDDRDRGGIRFLREAAATIINPIQGLHRIFSGDAWRVRSDHYRYHDFSKIPVDMSFSVGWRYLADNGALFRGIHAPYVNITLMYGTPVDGERHTTPYDFFDLEMNAAFGGGQPFVNTLNIVGRLWSTPILDKKDMAGEFGIYQHFNYYDAKPIKDGSELTPYRISEAAGFGPGFILSLPQTGAMTKLEQRIFMSGILLGGTKSDYFNVIERDYNMGSGFSVKSKTQIEFGKFGRFMLNAKYFRIYTWKGYEDKDLQAFADGTKDLHYLNVQGDRSNAMLLVVNPVMEMHLAKQWSVTLSGAYYSRRTFYKYHDMVKANTFETKLGLTCRL</sequence>
<feature type="domain" description="DUF3943" evidence="2">
    <location>
        <begin position="366"/>
        <end position="470"/>
    </location>
</feature>
<name>A0A1G7XII7_9BACT</name>
<dbReference type="EMBL" id="FNCQ01000010">
    <property type="protein sequence ID" value="SDG83420.1"/>
    <property type="molecule type" value="Genomic_DNA"/>
</dbReference>
<dbReference type="SUPFAM" id="SSF56925">
    <property type="entry name" value="OMPA-like"/>
    <property type="match status" value="1"/>
</dbReference>
<gene>
    <name evidence="3" type="ORF">SAMN04487901_11099</name>
</gene>
<dbReference type="InterPro" id="IPR025079">
    <property type="entry name" value="DUF3943"/>
</dbReference>
<evidence type="ECO:0000259" key="2">
    <source>
        <dbReference type="Pfam" id="PF13084"/>
    </source>
</evidence>
<dbReference type="InterPro" id="IPR011250">
    <property type="entry name" value="OMP/PagP_B-barrel"/>
</dbReference>
<accession>A0A1G7XII7</accession>
<dbReference type="Pfam" id="PF13084">
    <property type="entry name" value="DUF3943"/>
    <property type="match status" value="1"/>
</dbReference>
<organism evidence="3 4">
    <name type="scientific">Prevotella communis</name>
    <dbReference type="NCBI Taxonomy" id="2913614"/>
    <lineage>
        <taxon>Bacteria</taxon>
        <taxon>Pseudomonadati</taxon>
        <taxon>Bacteroidota</taxon>
        <taxon>Bacteroidia</taxon>
        <taxon>Bacteroidales</taxon>
        <taxon>Prevotellaceae</taxon>
        <taxon>Prevotella</taxon>
    </lineage>
</organism>
<feature type="chain" id="PRO_5011689703" description="DUF3943 domain-containing protein" evidence="1">
    <location>
        <begin position="20"/>
        <end position="777"/>
    </location>
</feature>
<evidence type="ECO:0000256" key="1">
    <source>
        <dbReference type="SAM" id="SignalP"/>
    </source>
</evidence>
<proteinExistence type="predicted"/>
<evidence type="ECO:0000313" key="3">
    <source>
        <dbReference type="EMBL" id="SDG83420.1"/>
    </source>
</evidence>
<dbReference type="Proteomes" id="UP000198779">
    <property type="component" value="Unassembled WGS sequence"/>
</dbReference>
<dbReference type="STRING" id="645274.SAMN04487901_11099"/>
<keyword evidence="4" id="KW-1185">Reference proteome</keyword>
<dbReference type="AlphaFoldDB" id="A0A1G7XII7"/>
<dbReference type="RefSeq" id="WP_091818018.1">
    <property type="nucleotide sequence ID" value="NZ_FNCQ01000010.1"/>
</dbReference>
<feature type="signal peptide" evidence="1">
    <location>
        <begin position="1"/>
        <end position="19"/>
    </location>
</feature>
<protein>
    <recommendedName>
        <fullName evidence="2">DUF3943 domain-containing protein</fullName>
    </recommendedName>
</protein>
<evidence type="ECO:0000313" key="4">
    <source>
        <dbReference type="Proteomes" id="UP000198779"/>
    </source>
</evidence>